<dbReference type="EMBL" id="KQ257452">
    <property type="protein sequence ID" value="KND03360.1"/>
    <property type="molecule type" value="Genomic_DNA"/>
</dbReference>
<feature type="compositionally biased region" description="Acidic residues" evidence="1">
    <location>
        <begin position="113"/>
        <end position="130"/>
    </location>
</feature>
<evidence type="ECO:0000313" key="2">
    <source>
        <dbReference type="EMBL" id="KND03360.1"/>
    </source>
</evidence>
<feature type="compositionally biased region" description="Basic residues" evidence="1">
    <location>
        <begin position="305"/>
        <end position="316"/>
    </location>
</feature>
<feature type="compositionally biased region" description="Low complexity" evidence="1">
    <location>
        <begin position="399"/>
        <end position="411"/>
    </location>
</feature>
<dbReference type="InParanoid" id="A0A0L0HQZ4"/>
<evidence type="ECO:0000256" key="1">
    <source>
        <dbReference type="SAM" id="MobiDB-lite"/>
    </source>
</evidence>
<dbReference type="Proteomes" id="UP000053201">
    <property type="component" value="Unassembled WGS sequence"/>
</dbReference>
<feature type="region of interest" description="Disordered" evidence="1">
    <location>
        <begin position="301"/>
        <end position="333"/>
    </location>
</feature>
<evidence type="ECO:0000313" key="3">
    <source>
        <dbReference type="Proteomes" id="UP000053201"/>
    </source>
</evidence>
<gene>
    <name evidence="2" type="ORF">SPPG_02403</name>
</gene>
<sequence length="431" mass="48798">MVFVRPWSLRRVHTHSLPLAELRTVLEPQDPYEPPLFDLSTQLTRENAHQMAFPRVMRNRRRVEEMERNLEETMLKKFKGLTQDQREAILRIIDQNSKVRRDVRRVIYGQDPQGEDTDPSEEEQVADDDVDFPIVEAHLQSVEERQKEEELSKQTHTHDGSESVVGKQDLCTNPVQKYSQLIDRRKHGSAHLPTNDTVRANNQAEALAEMKQVTQDLKSWVQSTLDTPTVFDPTGPLAANPAPVEPSDTQRPVDIEGFDILLNACKPSILEAKPSVRLNIVREANPPEALLQSLRENLGLQIGKDKRRSGSPRRRQRGMEGQSAVSQEDARRTHGKYGAWYVRPSMWNEFMRKNEEDAKSKNYDASNSRRFGGIVQTKLDEILANRAREDAHLNPITQGSGAALAATGSSARPIARTRGSQSVATDDPEKI</sequence>
<protein>
    <submittedName>
        <fullName evidence="2">Uncharacterized protein</fullName>
    </submittedName>
</protein>
<dbReference type="OrthoDB" id="2138997at2759"/>
<keyword evidence="3" id="KW-1185">Reference proteome</keyword>
<dbReference type="RefSeq" id="XP_016611399.1">
    <property type="nucleotide sequence ID" value="XM_016750694.1"/>
</dbReference>
<name>A0A0L0HQZ4_SPIPD</name>
<dbReference type="VEuPathDB" id="FungiDB:SPPG_02403"/>
<feature type="region of interest" description="Disordered" evidence="1">
    <location>
        <begin position="143"/>
        <end position="166"/>
    </location>
</feature>
<reference evidence="2 3" key="1">
    <citation type="submission" date="2009-08" db="EMBL/GenBank/DDBJ databases">
        <title>The Genome Sequence of Spizellomyces punctatus strain DAOM BR117.</title>
        <authorList>
            <consortium name="The Broad Institute Genome Sequencing Platform"/>
            <person name="Russ C."/>
            <person name="Cuomo C."/>
            <person name="Shea T."/>
            <person name="Young S.K."/>
            <person name="Zeng Q."/>
            <person name="Koehrsen M."/>
            <person name="Haas B."/>
            <person name="Borodovsky M."/>
            <person name="Guigo R."/>
            <person name="Alvarado L."/>
            <person name="Berlin A."/>
            <person name="Bochicchio J."/>
            <person name="Borenstein D."/>
            <person name="Chapman S."/>
            <person name="Chen Z."/>
            <person name="Engels R."/>
            <person name="Freedman E."/>
            <person name="Gellesch M."/>
            <person name="Goldberg J."/>
            <person name="Griggs A."/>
            <person name="Gujja S."/>
            <person name="Heiman D."/>
            <person name="Hepburn T."/>
            <person name="Howarth C."/>
            <person name="Jen D."/>
            <person name="Larson L."/>
            <person name="Lewis B."/>
            <person name="Mehta T."/>
            <person name="Park D."/>
            <person name="Pearson M."/>
            <person name="Roberts A."/>
            <person name="Saif S."/>
            <person name="Shenoy N."/>
            <person name="Sisk P."/>
            <person name="Stolte C."/>
            <person name="Sykes S."/>
            <person name="Thomson T."/>
            <person name="Walk T."/>
            <person name="White J."/>
            <person name="Yandava C."/>
            <person name="Burger G."/>
            <person name="Gray M.W."/>
            <person name="Holland P.W.H."/>
            <person name="King N."/>
            <person name="Lang F.B.F."/>
            <person name="Roger A.J."/>
            <person name="Ruiz-Trillo I."/>
            <person name="Lander E."/>
            <person name="Nusbaum C."/>
        </authorList>
    </citation>
    <scope>NUCLEOTIDE SEQUENCE [LARGE SCALE GENOMIC DNA]</scope>
    <source>
        <strain evidence="2 3">DAOM BR117</strain>
    </source>
</reference>
<proteinExistence type="predicted"/>
<organism evidence="2 3">
    <name type="scientific">Spizellomyces punctatus (strain DAOM BR117)</name>
    <dbReference type="NCBI Taxonomy" id="645134"/>
    <lineage>
        <taxon>Eukaryota</taxon>
        <taxon>Fungi</taxon>
        <taxon>Fungi incertae sedis</taxon>
        <taxon>Chytridiomycota</taxon>
        <taxon>Chytridiomycota incertae sedis</taxon>
        <taxon>Chytridiomycetes</taxon>
        <taxon>Spizellomycetales</taxon>
        <taxon>Spizellomycetaceae</taxon>
        <taxon>Spizellomyces</taxon>
    </lineage>
</organism>
<accession>A0A0L0HQZ4</accession>
<dbReference type="GeneID" id="27685991"/>
<feature type="region of interest" description="Disordered" evidence="1">
    <location>
        <begin position="393"/>
        <end position="431"/>
    </location>
</feature>
<feature type="compositionally biased region" description="Basic and acidic residues" evidence="1">
    <location>
        <begin position="143"/>
        <end position="161"/>
    </location>
</feature>
<feature type="region of interest" description="Disordered" evidence="1">
    <location>
        <begin position="105"/>
        <end position="130"/>
    </location>
</feature>
<dbReference type="AlphaFoldDB" id="A0A0L0HQZ4"/>